<dbReference type="PROSITE" id="PS50054">
    <property type="entry name" value="TYR_PHOSPHATASE_DUAL"/>
    <property type="match status" value="1"/>
</dbReference>
<proteinExistence type="inferred from homology"/>
<dbReference type="InterPro" id="IPR000387">
    <property type="entry name" value="Tyr_Pase_dom"/>
</dbReference>
<evidence type="ECO:0000256" key="4">
    <source>
        <dbReference type="ARBA" id="ARBA00022912"/>
    </source>
</evidence>
<feature type="active site" description="Phosphocysteine intermediate" evidence="5">
    <location>
        <position position="91"/>
    </location>
</feature>
<evidence type="ECO:0000256" key="3">
    <source>
        <dbReference type="ARBA" id="ARBA00022801"/>
    </source>
</evidence>
<dbReference type="Gene3D" id="3.90.190.10">
    <property type="entry name" value="Protein tyrosine phosphatase superfamily"/>
    <property type="match status" value="1"/>
</dbReference>
<comment type="similarity">
    <text evidence="1">Belongs to the protein-tyrosine phosphatase family. Non-receptor class dual specificity subfamily.</text>
</comment>
<dbReference type="AlphaFoldDB" id="A0A0D2ADP4"/>
<dbReference type="CDD" id="cd14518">
    <property type="entry name" value="DSP_fungal_YVH1"/>
    <property type="match status" value="1"/>
</dbReference>
<keyword evidence="9" id="KW-1185">Reference proteome</keyword>
<dbReference type="GeneID" id="27311638"/>
<dbReference type="PROSITE" id="PS50056">
    <property type="entry name" value="TYR_PHOSPHATASE_2"/>
    <property type="match status" value="1"/>
</dbReference>
<organism evidence="8 9">
    <name type="scientific">Verruconis gallopava</name>
    <dbReference type="NCBI Taxonomy" id="253628"/>
    <lineage>
        <taxon>Eukaryota</taxon>
        <taxon>Fungi</taxon>
        <taxon>Dikarya</taxon>
        <taxon>Ascomycota</taxon>
        <taxon>Pezizomycotina</taxon>
        <taxon>Dothideomycetes</taxon>
        <taxon>Pleosporomycetidae</taxon>
        <taxon>Venturiales</taxon>
        <taxon>Sympoventuriaceae</taxon>
        <taxon>Verruconis</taxon>
    </lineage>
</organism>
<accession>A0A0D2ADP4</accession>
<dbReference type="InParanoid" id="A0A0D2ADP4"/>
<feature type="domain" description="Tyrosine specific protein phosphatases" evidence="7">
    <location>
        <begin position="68"/>
        <end position="126"/>
    </location>
</feature>
<dbReference type="Proteomes" id="UP000053259">
    <property type="component" value="Unassembled WGS sequence"/>
</dbReference>
<dbReference type="InterPro" id="IPR020422">
    <property type="entry name" value="TYR_PHOSPHATASE_DUAL_dom"/>
</dbReference>
<dbReference type="VEuPathDB" id="FungiDB:PV09_03665"/>
<evidence type="ECO:0000256" key="2">
    <source>
        <dbReference type="ARBA" id="ARBA00013064"/>
    </source>
</evidence>
<dbReference type="InterPro" id="IPR029021">
    <property type="entry name" value="Prot-tyrosine_phosphatase-like"/>
</dbReference>
<dbReference type="GO" id="GO:0008138">
    <property type="term" value="F:protein tyrosine/serine/threonine phosphatase activity"/>
    <property type="evidence" value="ECO:0007669"/>
    <property type="project" value="InterPro"/>
</dbReference>
<evidence type="ECO:0000313" key="9">
    <source>
        <dbReference type="Proteomes" id="UP000053259"/>
    </source>
</evidence>
<dbReference type="PANTHER" id="PTHR45848:SF4">
    <property type="entry name" value="DUAL SPECIFICITY PROTEIN PHOSPHATASE 12"/>
    <property type="match status" value="1"/>
</dbReference>
<dbReference type="SMART" id="SM00195">
    <property type="entry name" value="DSPc"/>
    <property type="match status" value="1"/>
</dbReference>
<dbReference type="PIRSF" id="PIRSF000941">
    <property type="entry name" value="DUSP12"/>
    <property type="match status" value="1"/>
</dbReference>
<sequence>MSLIDKVPGELNLYIGGLFTLQRVEQMRKANITHVLSVLRYNKESPLFKPYKHLLIDVDDVEDENLLQHFPQTNAFIQDGLDGGGGVFVHCAMGKSRSATCVAAYLMSRYHISPQEALEQIRLSRPIVEPNEGFMQQLDMYHRMNAPLNVEESPIYQRWMYQREVQLSSECGMAPEADKIRYEDEHVSAGDEENVEFDIKCKKCRRTLATSAFVIPHQPPPHNEPFPPSLTCAHHFIDPLSWMRNELGKGEIEGRFDCPKCKAQIGKYSWKGMRCSCGKWETPAITLAKSRCDEVRKTNVGGMGVRRGPGVGLPATRAGGRGLL</sequence>
<dbReference type="Pfam" id="PF00782">
    <property type="entry name" value="DSPc"/>
    <property type="match status" value="1"/>
</dbReference>
<dbReference type="GO" id="GO:0004725">
    <property type="term" value="F:protein tyrosine phosphatase activity"/>
    <property type="evidence" value="ECO:0007669"/>
    <property type="project" value="UniProtKB-EC"/>
</dbReference>
<dbReference type="RefSeq" id="XP_016214977.1">
    <property type="nucleotide sequence ID" value="XM_016356888.1"/>
</dbReference>
<protein>
    <recommendedName>
        <fullName evidence="2">protein-tyrosine-phosphatase</fullName>
        <ecNumber evidence="2">3.1.3.48</ecNumber>
    </recommendedName>
</protein>
<evidence type="ECO:0000259" key="6">
    <source>
        <dbReference type="PROSITE" id="PS50054"/>
    </source>
</evidence>
<dbReference type="EMBL" id="KN847538">
    <property type="protein sequence ID" value="KIW05108.1"/>
    <property type="molecule type" value="Genomic_DNA"/>
</dbReference>
<name>A0A0D2ADP4_9PEZI</name>
<dbReference type="InterPro" id="IPR000340">
    <property type="entry name" value="Dual-sp_phosphatase_cat-dom"/>
</dbReference>
<dbReference type="InterPro" id="IPR016278">
    <property type="entry name" value="DUSP12"/>
</dbReference>
<evidence type="ECO:0000259" key="7">
    <source>
        <dbReference type="PROSITE" id="PS50056"/>
    </source>
</evidence>
<dbReference type="GO" id="GO:0005634">
    <property type="term" value="C:nucleus"/>
    <property type="evidence" value="ECO:0007669"/>
    <property type="project" value="TreeGrafter"/>
</dbReference>
<dbReference type="PROSITE" id="PS00383">
    <property type="entry name" value="TYR_PHOSPHATASE_1"/>
    <property type="match status" value="1"/>
</dbReference>
<dbReference type="EC" id="3.1.3.48" evidence="2"/>
<dbReference type="SUPFAM" id="SSF52799">
    <property type="entry name" value="(Phosphotyrosine protein) phosphatases II"/>
    <property type="match status" value="1"/>
</dbReference>
<evidence type="ECO:0000313" key="8">
    <source>
        <dbReference type="EMBL" id="KIW05108.1"/>
    </source>
</evidence>
<dbReference type="FunCoup" id="A0A0D2ADP4">
    <property type="interactions" value="754"/>
</dbReference>
<feature type="domain" description="Tyrosine-protein phosphatase" evidence="6">
    <location>
        <begin position="5"/>
        <end position="147"/>
    </location>
</feature>
<evidence type="ECO:0000256" key="1">
    <source>
        <dbReference type="ARBA" id="ARBA00008601"/>
    </source>
</evidence>
<dbReference type="STRING" id="253628.A0A0D2ADP4"/>
<evidence type="ECO:0000256" key="5">
    <source>
        <dbReference type="PIRSR" id="PIRSR000941-50"/>
    </source>
</evidence>
<dbReference type="OrthoDB" id="2017893at2759"/>
<dbReference type="InterPro" id="IPR016130">
    <property type="entry name" value="Tyr_Pase_AS"/>
</dbReference>
<keyword evidence="4" id="KW-0904">Protein phosphatase</keyword>
<gene>
    <name evidence="8" type="ORF">PV09_03665</name>
</gene>
<dbReference type="PANTHER" id="PTHR45848">
    <property type="entry name" value="DUAL SPECIFICITY PROTEIN PHOSPHATASE 12 FAMILY MEMBER"/>
    <property type="match status" value="1"/>
</dbReference>
<reference evidence="8 9" key="1">
    <citation type="submission" date="2015-01" db="EMBL/GenBank/DDBJ databases">
        <title>The Genome Sequence of Ochroconis gallopava CBS43764.</title>
        <authorList>
            <consortium name="The Broad Institute Genomics Platform"/>
            <person name="Cuomo C."/>
            <person name="de Hoog S."/>
            <person name="Gorbushina A."/>
            <person name="Stielow B."/>
            <person name="Teixiera M."/>
            <person name="Abouelleil A."/>
            <person name="Chapman S.B."/>
            <person name="Priest M."/>
            <person name="Young S.K."/>
            <person name="Wortman J."/>
            <person name="Nusbaum C."/>
            <person name="Birren B."/>
        </authorList>
    </citation>
    <scope>NUCLEOTIDE SEQUENCE [LARGE SCALE GENOMIC DNA]</scope>
    <source>
        <strain evidence="8 9">CBS 43764</strain>
    </source>
</reference>
<keyword evidence="3" id="KW-0378">Hydrolase</keyword>
<dbReference type="InterPro" id="IPR013087">
    <property type="entry name" value="Znf_C2H2_type"/>
</dbReference>
<dbReference type="PROSITE" id="PS00028">
    <property type="entry name" value="ZINC_FINGER_C2H2_1"/>
    <property type="match status" value="1"/>
</dbReference>